<evidence type="ECO:0000313" key="1">
    <source>
        <dbReference type="EMBL" id="GME91258.1"/>
    </source>
</evidence>
<gene>
    <name evidence="1" type="ORF">Amon02_000886200</name>
</gene>
<name>A0ACB5TM58_AMBMO</name>
<evidence type="ECO:0000313" key="2">
    <source>
        <dbReference type="Proteomes" id="UP001165064"/>
    </source>
</evidence>
<proteinExistence type="predicted"/>
<protein>
    <submittedName>
        <fullName evidence="1">Unnamed protein product</fullName>
    </submittedName>
</protein>
<accession>A0ACB5TM58</accession>
<sequence length="231" mass="25855">MKVLSVFDNLVGVENTIDDSSYFASVGARGESKNGQAKQQRQSVLSNYEIDKYDLRMDASQYNRMISKAMKSIDPNACSESSLVELSKFIVRNKPAKSNIAWKLNKRLFLKVVNSRIGGQIDSDKGLLRSLLNGMFYSLLHVSHEHSQLPEPQLSIQQSPLTTSKINNILETLALFKQNSIRPDLSTWAFILYIFGGGSGNSSKLQKRLIEMMVSKRLNILVVKDIALAVL</sequence>
<organism evidence="1 2">
    <name type="scientific">Ambrosiozyma monospora</name>
    <name type="common">Yeast</name>
    <name type="synonym">Endomycopsis monosporus</name>
    <dbReference type="NCBI Taxonomy" id="43982"/>
    <lineage>
        <taxon>Eukaryota</taxon>
        <taxon>Fungi</taxon>
        <taxon>Dikarya</taxon>
        <taxon>Ascomycota</taxon>
        <taxon>Saccharomycotina</taxon>
        <taxon>Pichiomycetes</taxon>
        <taxon>Pichiales</taxon>
        <taxon>Pichiaceae</taxon>
        <taxon>Ambrosiozyma</taxon>
    </lineage>
</organism>
<reference evidence="1" key="1">
    <citation type="submission" date="2023-04" db="EMBL/GenBank/DDBJ databases">
        <title>Ambrosiozyma monospora NBRC 10751.</title>
        <authorList>
            <person name="Ichikawa N."/>
            <person name="Sato H."/>
            <person name="Tonouchi N."/>
        </authorList>
    </citation>
    <scope>NUCLEOTIDE SEQUENCE</scope>
    <source>
        <strain evidence="1">NBRC 10751</strain>
    </source>
</reference>
<dbReference type="Proteomes" id="UP001165064">
    <property type="component" value="Unassembled WGS sequence"/>
</dbReference>
<comment type="caution">
    <text evidence="1">The sequence shown here is derived from an EMBL/GenBank/DDBJ whole genome shotgun (WGS) entry which is preliminary data.</text>
</comment>
<keyword evidence="2" id="KW-1185">Reference proteome</keyword>
<dbReference type="EMBL" id="BSXS01008046">
    <property type="protein sequence ID" value="GME91258.1"/>
    <property type="molecule type" value="Genomic_DNA"/>
</dbReference>